<accession>A0A1T3P5V0</accession>
<keyword evidence="6" id="KW-0547">Nucleotide-binding</keyword>
<dbReference type="AlphaFoldDB" id="A0A1T3P5V0"/>
<dbReference type="GO" id="GO:0005524">
    <property type="term" value="F:ATP binding"/>
    <property type="evidence" value="ECO:0007669"/>
    <property type="project" value="UniProtKB-KW"/>
</dbReference>
<comment type="caution">
    <text evidence="14">The sequence shown here is derived from an EMBL/GenBank/DDBJ whole genome shotgun (WGS) entry which is preliminary data.</text>
</comment>
<keyword evidence="9" id="KW-0460">Magnesium</keyword>
<sequence length="295" mass="30404">MSREIAIFVNPTAGRGRGLKAASIAADLLRDRGLTPHQVSAPGVAEGIARLRAVVRTGVDAVVAVGGDGTVAAALQAVAGTPTPLGVIPIGSGNDFARALDVPLGDVAAAARVVADRHIRPVDLGRVGERWFGTILCTGFDSRVNERANRMTWAGGRTRYNAALLGELGALKAIDYELELDGKPFRVEATLIAVGNGRSYGGGMRMCPGADLADGLFDITVVAACGRAELLRVFPKVYGGRHVSHPLVTVHRAATVSLTARGLSGWADGERLGALPLTADCVPAAVRALVPAPAG</sequence>
<evidence type="ECO:0000256" key="11">
    <source>
        <dbReference type="ARBA" id="ARBA00023209"/>
    </source>
</evidence>
<evidence type="ECO:0000256" key="4">
    <source>
        <dbReference type="ARBA" id="ARBA00022679"/>
    </source>
</evidence>
<gene>
    <name evidence="14" type="ORF">B4N89_28320</name>
</gene>
<dbReference type="PROSITE" id="PS50146">
    <property type="entry name" value="DAGK"/>
    <property type="match status" value="1"/>
</dbReference>
<dbReference type="GO" id="GO:0005886">
    <property type="term" value="C:plasma membrane"/>
    <property type="evidence" value="ECO:0007669"/>
    <property type="project" value="TreeGrafter"/>
</dbReference>
<dbReference type="eggNOG" id="COG1597">
    <property type="taxonomic scope" value="Bacteria"/>
</dbReference>
<evidence type="ECO:0000256" key="7">
    <source>
        <dbReference type="ARBA" id="ARBA00022777"/>
    </source>
</evidence>
<dbReference type="GO" id="GO:0004143">
    <property type="term" value="F:ATP-dependent diacylglycerol kinase activity"/>
    <property type="evidence" value="ECO:0007669"/>
    <property type="project" value="TreeGrafter"/>
</dbReference>
<dbReference type="InterPro" id="IPR050187">
    <property type="entry name" value="Lipid_Phosphate_FormReg"/>
</dbReference>
<feature type="domain" description="DAGKc" evidence="13">
    <location>
        <begin position="1"/>
        <end position="130"/>
    </location>
</feature>
<protein>
    <submittedName>
        <fullName evidence="14">Sphingosine kinase</fullName>
    </submittedName>
</protein>
<dbReference type="GO" id="GO:0046872">
    <property type="term" value="F:metal ion binding"/>
    <property type="evidence" value="ECO:0007669"/>
    <property type="project" value="UniProtKB-KW"/>
</dbReference>
<evidence type="ECO:0000256" key="12">
    <source>
        <dbReference type="ARBA" id="ARBA00023264"/>
    </source>
</evidence>
<evidence type="ECO:0000256" key="5">
    <source>
        <dbReference type="ARBA" id="ARBA00022723"/>
    </source>
</evidence>
<keyword evidence="4" id="KW-0808">Transferase</keyword>
<evidence type="ECO:0000313" key="14">
    <source>
        <dbReference type="EMBL" id="OPC84315.1"/>
    </source>
</evidence>
<comment type="cofactor">
    <cofactor evidence="1">
        <name>Mg(2+)</name>
        <dbReference type="ChEBI" id="CHEBI:18420"/>
    </cofactor>
</comment>
<dbReference type="Proteomes" id="UP000190037">
    <property type="component" value="Unassembled WGS sequence"/>
</dbReference>
<keyword evidence="15" id="KW-1185">Reference proteome</keyword>
<comment type="similarity">
    <text evidence="2">Belongs to the diacylglycerol/lipid kinase family.</text>
</comment>
<keyword evidence="11" id="KW-0594">Phospholipid biosynthesis</keyword>
<dbReference type="PANTHER" id="PTHR12358:SF106">
    <property type="entry name" value="LIPID KINASE YEGS"/>
    <property type="match status" value="1"/>
</dbReference>
<evidence type="ECO:0000259" key="13">
    <source>
        <dbReference type="PROSITE" id="PS50146"/>
    </source>
</evidence>
<dbReference type="Gene3D" id="2.60.200.40">
    <property type="match status" value="1"/>
</dbReference>
<reference evidence="14 15" key="1">
    <citation type="submission" date="2017-03" db="EMBL/GenBank/DDBJ databases">
        <title>Draft genome sequence of Streptomyces scabrisporus NF3, endophyte isolated from Amphipterygium adstringens.</title>
        <authorList>
            <person name="Vazquez M."/>
            <person name="Ceapa C.D."/>
            <person name="Rodriguez Luna D."/>
            <person name="Sanchez Esquivel S."/>
        </authorList>
    </citation>
    <scope>NUCLEOTIDE SEQUENCE [LARGE SCALE GENOMIC DNA]</scope>
    <source>
        <strain evidence="14 15">NF3</strain>
    </source>
</reference>
<dbReference type="STRING" id="159449.B4N89_28320"/>
<dbReference type="SUPFAM" id="SSF111331">
    <property type="entry name" value="NAD kinase/diacylglycerol kinase-like"/>
    <property type="match status" value="1"/>
</dbReference>
<dbReference type="OrthoDB" id="142078at2"/>
<dbReference type="InterPro" id="IPR017438">
    <property type="entry name" value="ATP-NAD_kinase_N"/>
</dbReference>
<dbReference type="SMART" id="SM00046">
    <property type="entry name" value="DAGKc"/>
    <property type="match status" value="1"/>
</dbReference>
<evidence type="ECO:0000256" key="8">
    <source>
        <dbReference type="ARBA" id="ARBA00022840"/>
    </source>
</evidence>
<dbReference type="EMBL" id="MWQN01000001">
    <property type="protein sequence ID" value="OPC84315.1"/>
    <property type="molecule type" value="Genomic_DNA"/>
</dbReference>
<keyword evidence="7 14" id="KW-0418">Kinase</keyword>
<dbReference type="GO" id="GO:0008654">
    <property type="term" value="P:phospholipid biosynthetic process"/>
    <property type="evidence" value="ECO:0007669"/>
    <property type="project" value="UniProtKB-KW"/>
</dbReference>
<keyword evidence="8" id="KW-0067">ATP-binding</keyword>
<proteinExistence type="inferred from homology"/>
<evidence type="ECO:0000256" key="9">
    <source>
        <dbReference type="ARBA" id="ARBA00022842"/>
    </source>
</evidence>
<dbReference type="InterPro" id="IPR016064">
    <property type="entry name" value="NAD/diacylglycerol_kinase_sf"/>
</dbReference>
<name>A0A1T3P5V0_9ACTN</name>
<evidence type="ECO:0000256" key="10">
    <source>
        <dbReference type="ARBA" id="ARBA00023098"/>
    </source>
</evidence>
<evidence type="ECO:0000313" key="15">
    <source>
        <dbReference type="Proteomes" id="UP000190037"/>
    </source>
</evidence>
<dbReference type="PANTHER" id="PTHR12358">
    <property type="entry name" value="SPHINGOSINE KINASE"/>
    <property type="match status" value="1"/>
</dbReference>
<keyword evidence="5" id="KW-0479">Metal-binding</keyword>
<dbReference type="InterPro" id="IPR005218">
    <property type="entry name" value="Diacylglycerol/lipid_kinase"/>
</dbReference>
<keyword evidence="12" id="KW-1208">Phospholipid metabolism</keyword>
<dbReference type="InterPro" id="IPR001206">
    <property type="entry name" value="Diacylglycerol_kinase_cat_dom"/>
</dbReference>
<dbReference type="NCBIfam" id="TIGR00147">
    <property type="entry name" value="YegS/Rv2252/BmrU family lipid kinase"/>
    <property type="match status" value="1"/>
</dbReference>
<dbReference type="RefSeq" id="WP_078978610.1">
    <property type="nucleotide sequence ID" value="NZ_MWQN01000001.1"/>
</dbReference>
<keyword evidence="10" id="KW-0443">Lipid metabolism</keyword>
<evidence type="ECO:0000256" key="3">
    <source>
        <dbReference type="ARBA" id="ARBA00022516"/>
    </source>
</evidence>
<dbReference type="Pfam" id="PF00781">
    <property type="entry name" value="DAGK_cat"/>
    <property type="match status" value="1"/>
</dbReference>
<evidence type="ECO:0000256" key="2">
    <source>
        <dbReference type="ARBA" id="ARBA00005983"/>
    </source>
</evidence>
<dbReference type="Pfam" id="PF19279">
    <property type="entry name" value="YegS_C"/>
    <property type="match status" value="1"/>
</dbReference>
<evidence type="ECO:0000256" key="1">
    <source>
        <dbReference type="ARBA" id="ARBA00001946"/>
    </source>
</evidence>
<dbReference type="InterPro" id="IPR045540">
    <property type="entry name" value="YegS/DAGK_C"/>
</dbReference>
<keyword evidence="3" id="KW-0444">Lipid biosynthesis</keyword>
<organism evidence="14 15">
    <name type="scientific">Embleya scabrispora</name>
    <dbReference type="NCBI Taxonomy" id="159449"/>
    <lineage>
        <taxon>Bacteria</taxon>
        <taxon>Bacillati</taxon>
        <taxon>Actinomycetota</taxon>
        <taxon>Actinomycetes</taxon>
        <taxon>Kitasatosporales</taxon>
        <taxon>Streptomycetaceae</taxon>
        <taxon>Embleya</taxon>
    </lineage>
</organism>
<evidence type="ECO:0000256" key="6">
    <source>
        <dbReference type="ARBA" id="ARBA00022741"/>
    </source>
</evidence>
<dbReference type="Gene3D" id="3.40.50.10330">
    <property type="entry name" value="Probable inorganic polyphosphate/atp-NAD kinase, domain 1"/>
    <property type="match status" value="1"/>
</dbReference>